<organism evidence="1 2">
    <name type="scientific">Rhodocytophaga rosea</name>
    <dbReference type="NCBI Taxonomy" id="2704465"/>
    <lineage>
        <taxon>Bacteria</taxon>
        <taxon>Pseudomonadati</taxon>
        <taxon>Bacteroidota</taxon>
        <taxon>Cytophagia</taxon>
        <taxon>Cytophagales</taxon>
        <taxon>Rhodocytophagaceae</taxon>
        <taxon>Rhodocytophaga</taxon>
    </lineage>
</organism>
<sequence>MPSKNSNNVYKNIGSKIKDFHWIYVNIGPSVAKSALESSYGNDADEIFKGLEVYHQYGMDVYMNPKDEREV</sequence>
<accession>A0A6C0GST2</accession>
<reference evidence="1 2" key="1">
    <citation type="submission" date="2020-01" db="EMBL/GenBank/DDBJ databases">
        <authorList>
            <person name="Kim M.K."/>
        </authorList>
    </citation>
    <scope>NUCLEOTIDE SEQUENCE [LARGE SCALE GENOMIC DNA]</scope>
    <source>
        <strain evidence="1 2">172606-1</strain>
    </source>
</reference>
<dbReference type="EMBL" id="CP048222">
    <property type="protein sequence ID" value="QHT71076.1"/>
    <property type="molecule type" value="Genomic_DNA"/>
</dbReference>
<evidence type="ECO:0000313" key="2">
    <source>
        <dbReference type="Proteomes" id="UP000480178"/>
    </source>
</evidence>
<dbReference type="AlphaFoldDB" id="A0A6C0GST2"/>
<evidence type="ECO:0000313" key="1">
    <source>
        <dbReference type="EMBL" id="QHT71076.1"/>
    </source>
</evidence>
<protein>
    <submittedName>
        <fullName evidence="1">Uncharacterized protein</fullName>
    </submittedName>
</protein>
<dbReference type="Proteomes" id="UP000480178">
    <property type="component" value="Chromosome"/>
</dbReference>
<gene>
    <name evidence="1" type="ORF">GXP67_32700</name>
</gene>
<keyword evidence="2" id="KW-1185">Reference proteome</keyword>
<name>A0A6C0GST2_9BACT</name>
<proteinExistence type="predicted"/>
<dbReference type="KEGG" id="rhoz:GXP67_32700"/>
<dbReference type="RefSeq" id="WP_162447019.1">
    <property type="nucleotide sequence ID" value="NZ_CP048222.1"/>
</dbReference>